<dbReference type="EMBL" id="CM004387">
    <property type="protein sequence ID" value="KAG8663260.1"/>
    <property type="molecule type" value="Genomic_DNA"/>
</dbReference>
<comment type="caution">
    <text evidence="1">The sequence shown here is derived from an EMBL/GenBank/DDBJ whole genome shotgun (WGS) entry which is preliminary data.</text>
</comment>
<accession>A0ACB7IGA9</accession>
<sequence length="98" mass="11113">MLCSLLFAANSCSCCFVVIAGDLFSQFPIGQMCSFTQFRAQLKSILCKFPVTWRPSCSISCTIFGEKILVYFVFLTFKFVAFGFYGFSSIEFYIAHFP</sequence>
<gene>
    <name evidence="1" type="ORF">MANES_01G192950v8</name>
</gene>
<keyword evidence="2" id="KW-1185">Reference proteome</keyword>
<dbReference type="Proteomes" id="UP000091857">
    <property type="component" value="Chromosome 1"/>
</dbReference>
<protein>
    <submittedName>
        <fullName evidence="1">Uncharacterized protein</fullName>
    </submittedName>
</protein>
<reference evidence="2" key="1">
    <citation type="journal article" date="2016" name="Nat. Biotechnol.">
        <title>Sequencing wild and cultivated cassava and related species reveals extensive interspecific hybridization and genetic diversity.</title>
        <authorList>
            <person name="Bredeson J.V."/>
            <person name="Lyons J.B."/>
            <person name="Prochnik S.E."/>
            <person name="Wu G.A."/>
            <person name="Ha C.M."/>
            <person name="Edsinger-Gonzales E."/>
            <person name="Grimwood J."/>
            <person name="Schmutz J."/>
            <person name="Rabbi I.Y."/>
            <person name="Egesi C."/>
            <person name="Nauluvula P."/>
            <person name="Lebot V."/>
            <person name="Ndunguru J."/>
            <person name="Mkamilo G."/>
            <person name="Bart R.S."/>
            <person name="Setter T.L."/>
            <person name="Gleadow R.M."/>
            <person name="Kulakow P."/>
            <person name="Ferguson M.E."/>
            <person name="Rounsley S."/>
            <person name="Rokhsar D.S."/>
        </authorList>
    </citation>
    <scope>NUCLEOTIDE SEQUENCE [LARGE SCALE GENOMIC DNA]</scope>
    <source>
        <strain evidence="2">cv. AM560-2</strain>
    </source>
</reference>
<organism evidence="1 2">
    <name type="scientific">Manihot esculenta</name>
    <name type="common">Cassava</name>
    <name type="synonym">Jatropha manihot</name>
    <dbReference type="NCBI Taxonomy" id="3983"/>
    <lineage>
        <taxon>Eukaryota</taxon>
        <taxon>Viridiplantae</taxon>
        <taxon>Streptophyta</taxon>
        <taxon>Embryophyta</taxon>
        <taxon>Tracheophyta</taxon>
        <taxon>Spermatophyta</taxon>
        <taxon>Magnoliopsida</taxon>
        <taxon>eudicotyledons</taxon>
        <taxon>Gunneridae</taxon>
        <taxon>Pentapetalae</taxon>
        <taxon>rosids</taxon>
        <taxon>fabids</taxon>
        <taxon>Malpighiales</taxon>
        <taxon>Euphorbiaceae</taxon>
        <taxon>Crotonoideae</taxon>
        <taxon>Manihoteae</taxon>
        <taxon>Manihot</taxon>
    </lineage>
</organism>
<evidence type="ECO:0000313" key="2">
    <source>
        <dbReference type="Proteomes" id="UP000091857"/>
    </source>
</evidence>
<proteinExistence type="predicted"/>
<name>A0ACB7IGA9_MANES</name>
<evidence type="ECO:0000313" key="1">
    <source>
        <dbReference type="EMBL" id="KAG8663260.1"/>
    </source>
</evidence>